<evidence type="ECO:0000313" key="2">
    <source>
        <dbReference type="Proteomes" id="UP000092714"/>
    </source>
</evidence>
<dbReference type="RefSeq" id="WP_027097573.1">
    <property type="nucleotide sequence ID" value="NZ_CABHIH010000001.1"/>
</dbReference>
<evidence type="ECO:0000313" key="1">
    <source>
        <dbReference type="EMBL" id="OBY11300.1"/>
    </source>
</evidence>
<protein>
    <submittedName>
        <fullName evidence="1">Uncharacterized protein</fullName>
    </submittedName>
</protein>
<proteinExistence type="predicted"/>
<dbReference type="Proteomes" id="UP000092714">
    <property type="component" value="Unassembled WGS sequence"/>
</dbReference>
<dbReference type="GeneID" id="42775408"/>
<reference evidence="1 2" key="1">
    <citation type="submission" date="2016-06" db="EMBL/GenBank/DDBJ databases">
        <authorList>
            <person name="Kjaerup R.B."/>
            <person name="Dalgaard T.S."/>
            <person name="Juul-Madsen H.R."/>
        </authorList>
    </citation>
    <scope>NUCLEOTIDE SEQUENCE [LARGE SCALE GENOMIC DNA]</scope>
    <source>
        <strain evidence="1 2">373-A1</strain>
    </source>
</reference>
<accession>A0A174CI04</accession>
<gene>
    <name evidence="1" type="ORF">CP373A1_07335</name>
</gene>
<name>A0A174CI04_9CLOT</name>
<dbReference type="AlphaFoldDB" id="A0A174CI04"/>
<comment type="caution">
    <text evidence="1">The sequence shown here is derived from an EMBL/GenBank/DDBJ whole genome shotgun (WGS) entry which is preliminary data.</text>
</comment>
<organism evidence="1 2">
    <name type="scientific">Clostridium paraputrificum</name>
    <dbReference type="NCBI Taxonomy" id="29363"/>
    <lineage>
        <taxon>Bacteria</taxon>
        <taxon>Bacillati</taxon>
        <taxon>Bacillota</taxon>
        <taxon>Clostridia</taxon>
        <taxon>Eubacteriales</taxon>
        <taxon>Clostridiaceae</taxon>
        <taxon>Clostridium</taxon>
    </lineage>
</organism>
<keyword evidence="2" id="KW-1185">Reference proteome</keyword>
<dbReference type="EMBL" id="MAPZ01000016">
    <property type="protein sequence ID" value="OBY11300.1"/>
    <property type="molecule type" value="Genomic_DNA"/>
</dbReference>
<sequence length="107" mass="12273">MFISYPMLIIFNQTSILIKDVNITSTHPLWKEKCKKIKKNDNKSFGLGKFTQNGVTDIVISFKDTEGNSHEVIAAKDVCMKGMPKVKIFIKYSEDGKYIADYKLDFE</sequence>